<sequence length="192" mass="21157">MRLRIIHNKSIEPTRRTGAGLLLARRRPLRPAHPPAGRRGSWPVRRGGGGGVPQQKSVTRGTLQRSTVQRALQRSDGFVTAQQLHRRLHDEGTPVGLSTVYRHLSALTDLGRADTILVHSAQYYRACETGRHHHHLVCEVCGKAVELDPPDEAWLRAAATENGFTLVRHLLEVFGRCADCTADSGGDARDTT</sequence>
<comment type="caution">
    <text evidence="12">The sequence shown here is derived from an EMBL/GenBank/DDBJ whole genome shotgun (WGS) entry which is preliminary data.</text>
</comment>
<evidence type="ECO:0000256" key="7">
    <source>
        <dbReference type="ARBA" id="ARBA00022833"/>
    </source>
</evidence>
<feature type="region of interest" description="Disordered" evidence="11">
    <location>
        <begin position="28"/>
        <end position="64"/>
    </location>
</feature>
<evidence type="ECO:0000256" key="2">
    <source>
        <dbReference type="ARBA" id="ARBA00007957"/>
    </source>
</evidence>
<keyword evidence="6" id="KW-0479">Metal-binding</keyword>
<dbReference type="PANTHER" id="PTHR33202:SF2">
    <property type="entry name" value="FERRIC UPTAKE REGULATION PROTEIN"/>
    <property type="match status" value="1"/>
</dbReference>
<organism evidence="12 13">
    <name type="scientific">Myceligenerans pegani</name>
    <dbReference type="NCBI Taxonomy" id="2776917"/>
    <lineage>
        <taxon>Bacteria</taxon>
        <taxon>Bacillati</taxon>
        <taxon>Actinomycetota</taxon>
        <taxon>Actinomycetes</taxon>
        <taxon>Micrococcales</taxon>
        <taxon>Promicromonosporaceae</taxon>
        <taxon>Myceligenerans</taxon>
    </lineage>
</organism>
<dbReference type="Pfam" id="PF01475">
    <property type="entry name" value="FUR"/>
    <property type="match status" value="1"/>
</dbReference>
<evidence type="ECO:0000256" key="11">
    <source>
        <dbReference type="SAM" id="MobiDB-lite"/>
    </source>
</evidence>
<keyword evidence="5" id="KW-0678">Repressor</keyword>
<comment type="subunit">
    <text evidence="3">Homodimer.</text>
</comment>
<proteinExistence type="inferred from homology"/>
<protein>
    <submittedName>
        <fullName evidence="12">Transcriptional repressor</fullName>
    </submittedName>
</protein>
<comment type="similarity">
    <text evidence="2">Belongs to the Fur family.</text>
</comment>
<keyword evidence="10" id="KW-0804">Transcription</keyword>
<accession>A0ABR9N5J5</accession>
<evidence type="ECO:0000256" key="4">
    <source>
        <dbReference type="ARBA" id="ARBA00022490"/>
    </source>
</evidence>
<feature type="compositionally biased region" description="Low complexity" evidence="11">
    <location>
        <begin position="35"/>
        <end position="45"/>
    </location>
</feature>
<dbReference type="InterPro" id="IPR036388">
    <property type="entry name" value="WH-like_DNA-bd_sf"/>
</dbReference>
<reference evidence="12 13" key="1">
    <citation type="submission" date="2020-10" db="EMBL/GenBank/DDBJ databases">
        <title>Myceligenerans pegani sp. nov., an endophytic actinomycete isolated from Peganum harmala L. in Xinjiang, China.</title>
        <authorList>
            <person name="Xin L."/>
        </authorList>
    </citation>
    <scope>NUCLEOTIDE SEQUENCE [LARGE SCALE GENOMIC DNA]</scope>
    <source>
        <strain evidence="12 13">TRM65318</strain>
    </source>
</reference>
<evidence type="ECO:0000256" key="8">
    <source>
        <dbReference type="ARBA" id="ARBA00023015"/>
    </source>
</evidence>
<feature type="compositionally biased region" description="Polar residues" evidence="11">
    <location>
        <begin position="54"/>
        <end position="64"/>
    </location>
</feature>
<dbReference type="Gene3D" id="1.10.10.10">
    <property type="entry name" value="Winged helix-like DNA-binding domain superfamily/Winged helix DNA-binding domain"/>
    <property type="match status" value="1"/>
</dbReference>
<dbReference type="CDD" id="cd07153">
    <property type="entry name" value="Fur_like"/>
    <property type="match status" value="1"/>
</dbReference>
<dbReference type="Proteomes" id="UP000625527">
    <property type="component" value="Unassembled WGS sequence"/>
</dbReference>
<evidence type="ECO:0000256" key="5">
    <source>
        <dbReference type="ARBA" id="ARBA00022491"/>
    </source>
</evidence>
<evidence type="ECO:0000256" key="1">
    <source>
        <dbReference type="ARBA" id="ARBA00004496"/>
    </source>
</evidence>
<keyword evidence="9" id="KW-0238">DNA-binding</keyword>
<keyword evidence="13" id="KW-1185">Reference proteome</keyword>
<evidence type="ECO:0000256" key="3">
    <source>
        <dbReference type="ARBA" id="ARBA00011738"/>
    </source>
</evidence>
<dbReference type="InterPro" id="IPR002481">
    <property type="entry name" value="FUR"/>
</dbReference>
<evidence type="ECO:0000256" key="9">
    <source>
        <dbReference type="ARBA" id="ARBA00023125"/>
    </source>
</evidence>
<evidence type="ECO:0000313" key="12">
    <source>
        <dbReference type="EMBL" id="MBE1878451.1"/>
    </source>
</evidence>
<dbReference type="PANTHER" id="PTHR33202">
    <property type="entry name" value="ZINC UPTAKE REGULATION PROTEIN"/>
    <property type="match status" value="1"/>
</dbReference>
<evidence type="ECO:0000313" key="13">
    <source>
        <dbReference type="Proteomes" id="UP000625527"/>
    </source>
</evidence>
<keyword evidence="8" id="KW-0805">Transcription regulation</keyword>
<keyword evidence="7" id="KW-0862">Zinc</keyword>
<dbReference type="EMBL" id="JADAQT010000108">
    <property type="protein sequence ID" value="MBE1878451.1"/>
    <property type="molecule type" value="Genomic_DNA"/>
</dbReference>
<dbReference type="InterPro" id="IPR036390">
    <property type="entry name" value="WH_DNA-bd_sf"/>
</dbReference>
<dbReference type="InterPro" id="IPR043135">
    <property type="entry name" value="Fur_C"/>
</dbReference>
<comment type="subcellular location">
    <subcellularLocation>
        <location evidence="1">Cytoplasm</location>
    </subcellularLocation>
</comment>
<gene>
    <name evidence="12" type="ORF">IHE71_22395</name>
</gene>
<dbReference type="Gene3D" id="3.30.1490.190">
    <property type="match status" value="1"/>
</dbReference>
<evidence type="ECO:0000256" key="10">
    <source>
        <dbReference type="ARBA" id="ARBA00023163"/>
    </source>
</evidence>
<dbReference type="SUPFAM" id="SSF46785">
    <property type="entry name" value="Winged helix' DNA-binding domain"/>
    <property type="match status" value="1"/>
</dbReference>
<name>A0ABR9N5J5_9MICO</name>
<evidence type="ECO:0000256" key="6">
    <source>
        <dbReference type="ARBA" id="ARBA00022723"/>
    </source>
</evidence>
<keyword evidence="4" id="KW-0963">Cytoplasm</keyword>